<dbReference type="AlphaFoldDB" id="A0A1Y1JJS8"/>
<dbReference type="InterPro" id="IPR003323">
    <property type="entry name" value="OTU_dom"/>
</dbReference>
<dbReference type="PROSITE" id="PS50802">
    <property type="entry name" value="OTU"/>
    <property type="match status" value="1"/>
</dbReference>
<dbReference type="CDD" id="cd22751">
    <property type="entry name" value="OTU_plant_OTU9-like"/>
    <property type="match status" value="1"/>
</dbReference>
<dbReference type="Pfam" id="PF02338">
    <property type="entry name" value="OTU"/>
    <property type="match status" value="1"/>
</dbReference>
<feature type="domain" description="OTU" evidence="1">
    <location>
        <begin position="102"/>
        <end position="230"/>
    </location>
</feature>
<sequence>MNFCCGVKLSDLKYEYMKSRLNVLDSYEKDEILEKKLRKHLNIKSLAQTLSDVEKLKQREQMRRYSTFDRRISFLKRSSIIDKTNFKCGKKVLETRLASIDCELINVTGDGNCLFRSISWNLFDKQKYHMYVRKRCVEHMLNCKQEFSIYFENNDFYDYLKKMSKDGYWGDELSIKATADAFDCIVYIITSTAENWHLKYEPKYKINNEHKKCIFLAYTSPTHYDSFKPIRR</sequence>
<dbReference type="Gene3D" id="3.90.70.80">
    <property type="match status" value="1"/>
</dbReference>
<gene>
    <name evidence="2" type="ORF">PGO_072090</name>
</gene>
<dbReference type="EMBL" id="BDQF01000008">
    <property type="protein sequence ID" value="GAW80294.1"/>
    <property type="molecule type" value="Genomic_DNA"/>
</dbReference>
<accession>A0A1Y1JJS8</accession>
<dbReference type="OMA" id="HYDSFRL"/>
<keyword evidence="2" id="KW-0378">Hydrolase</keyword>
<dbReference type="GO" id="GO:0016579">
    <property type="term" value="P:protein deubiquitination"/>
    <property type="evidence" value="ECO:0007669"/>
    <property type="project" value="TreeGrafter"/>
</dbReference>
<comment type="caution">
    <text evidence="2">The sequence shown here is derived from an EMBL/GenBank/DDBJ whole genome shotgun (WGS) entry which is preliminary data.</text>
</comment>
<dbReference type="InterPro" id="IPR038765">
    <property type="entry name" value="Papain-like_cys_pep_sf"/>
</dbReference>
<evidence type="ECO:0000259" key="1">
    <source>
        <dbReference type="PROSITE" id="PS50802"/>
    </source>
</evidence>
<dbReference type="GO" id="GO:0006508">
    <property type="term" value="P:proteolysis"/>
    <property type="evidence" value="ECO:0007669"/>
    <property type="project" value="UniProtKB-KW"/>
</dbReference>
<organism evidence="2 3">
    <name type="scientific">Plasmodium gonderi</name>
    <dbReference type="NCBI Taxonomy" id="77519"/>
    <lineage>
        <taxon>Eukaryota</taxon>
        <taxon>Sar</taxon>
        <taxon>Alveolata</taxon>
        <taxon>Apicomplexa</taxon>
        <taxon>Aconoidasida</taxon>
        <taxon>Haemosporida</taxon>
        <taxon>Plasmodiidae</taxon>
        <taxon>Plasmodium</taxon>
        <taxon>Plasmodium (Plasmodium)</taxon>
    </lineage>
</organism>
<dbReference type="SUPFAM" id="SSF54001">
    <property type="entry name" value="Cysteine proteinases"/>
    <property type="match status" value="1"/>
</dbReference>
<name>A0A1Y1JJS8_PLAGO</name>
<dbReference type="GO" id="GO:0004843">
    <property type="term" value="F:cysteine-type deubiquitinase activity"/>
    <property type="evidence" value="ECO:0007669"/>
    <property type="project" value="TreeGrafter"/>
</dbReference>
<dbReference type="GeneID" id="39747007"/>
<dbReference type="RefSeq" id="XP_028542883.1">
    <property type="nucleotide sequence ID" value="XM_028687082.1"/>
</dbReference>
<dbReference type="OrthoDB" id="415023at2759"/>
<keyword evidence="2" id="KW-0645">Protease</keyword>
<dbReference type="PANTHER" id="PTHR12419:SF111">
    <property type="entry name" value="OVARIAN TUMOR DOMAIN-CONTAINING DEUBIQUITINATING ENZYME 9"/>
    <property type="match status" value="1"/>
</dbReference>
<evidence type="ECO:0000313" key="2">
    <source>
        <dbReference type="EMBL" id="GAW80294.1"/>
    </source>
</evidence>
<dbReference type="Proteomes" id="UP000195521">
    <property type="component" value="Unassembled WGS sequence"/>
</dbReference>
<proteinExistence type="predicted"/>
<dbReference type="PANTHER" id="PTHR12419">
    <property type="entry name" value="OTU DOMAIN CONTAINING PROTEIN"/>
    <property type="match status" value="1"/>
</dbReference>
<protein>
    <submittedName>
        <fullName evidence="2">OTU-like cysteine protease</fullName>
    </submittedName>
</protein>
<reference evidence="3" key="1">
    <citation type="submission" date="2017-04" db="EMBL/GenBank/DDBJ databases">
        <title>Plasmodium gonderi genome.</title>
        <authorList>
            <person name="Arisue N."/>
            <person name="Honma H."/>
            <person name="Kawai S."/>
            <person name="Tougan T."/>
            <person name="Tanabe K."/>
            <person name="Horii T."/>
        </authorList>
    </citation>
    <scope>NUCLEOTIDE SEQUENCE [LARGE SCALE GENOMIC DNA]</scope>
    <source>
        <strain evidence="3">ATCC 30045</strain>
    </source>
</reference>
<keyword evidence="3" id="KW-1185">Reference proteome</keyword>
<evidence type="ECO:0000313" key="3">
    <source>
        <dbReference type="Proteomes" id="UP000195521"/>
    </source>
</evidence>
<dbReference type="InterPro" id="IPR050704">
    <property type="entry name" value="Peptidase_C85-like"/>
</dbReference>